<keyword evidence="4 6" id="KW-0560">Oxidoreductase</keyword>
<comment type="catalytic activity">
    <reaction evidence="6">
        <text>2 R'C(R)SH + O2 = R'C(R)S-S(R)CR' + H2O2</text>
        <dbReference type="Rhea" id="RHEA:17357"/>
        <dbReference type="ChEBI" id="CHEBI:15379"/>
        <dbReference type="ChEBI" id="CHEBI:16240"/>
        <dbReference type="ChEBI" id="CHEBI:16520"/>
        <dbReference type="ChEBI" id="CHEBI:17412"/>
        <dbReference type="EC" id="1.8.3.2"/>
    </reaction>
</comment>
<dbReference type="AlphaFoldDB" id="A0A0H2RSV0"/>
<feature type="transmembrane region" description="Helical" evidence="6">
    <location>
        <begin position="6"/>
        <end position="25"/>
    </location>
</feature>
<keyword evidence="5" id="KW-1015">Disulfide bond</keyword>
<evidence type="ECO:0000313" key="8">
    <source>
        <dbReference type="EMBL" id="KLO15085.1"/>
    </source>
</evidence>
<comment type="cofactor">
    <cofactor evidence="1 6">
        <name>FAD</name>
        <dbReference type="ChEBI" id="CHEBI:57692"/>
    </cofactor>
</comment>
<evidence type="ECO:0000313" key="9">
    <source>
        <dbReference type="Proteomes" id="UP000053477"/>
    </source>
</evidence>
<evidence type="ECO:0000256" key="1">
    <source>
        <dbReference type="ARBA" id="ARBA00001974"/>
    </source>
</evidence>
<dbReference type="GO" id="GO:0050660">
    <property type="term" value="F:flavin adenine dinucleotide binding"/>
    <property type="evidence" value="ECO:0007669"/>
    <property type="project" value="TreeGrafter"/>
</dbReference>
<reference evidence="8 9" key="1">
    <citation type="submission" date="2015-04" db="EMBL/GenBank/DDBJ databases">
        <title>Complete genome sequence of Schizopora paradoxa KUC8140, a cosmopolitan wood degrader in East Asia.</title>
        <authorList>
            <consortium name="DOE Joint Genome Institute"/>
            <person name="Min B."/>
            <person name="Park H."/>
            <person name="Jang Y."/>
            <person name="Kim J.-J."/>
            <person name="Kim K.H."/>
            <person name="Pangilinan J."/>
            <person name="Lipzen A."/>
            <person name="Riley R."/>
            <person name="Grigoriev I.V."/>
            <person name="Spatafora J.W."/>
            <person name="Choi I.-G."/>
        </authorList>
    </citation>
    <scope>NUCLEOTIDE SEQUENCE [LARGE SCALE GENOMIC DNA]</scope>
    <source>
        <strain evidence="8 9">KUC8140</strain>
    </source>
</reference>
<protein>
    <recommendedName>
        <fullName evidence="6">Sulfhydryl oxidase</fullName>
        <ecNumber evidence="6">1.8.3.2</ecNumber>
    </recommendedName>
</protein>
<dbReference type="EMBL" id="KQ085934">
    <property type="protein sequence ID" value="KLO15085.1"/>
    <property type="molecule type" value="Genomic_DNA"/>
</dbReference>
<gene>
    <name evidence="8" type="ORF">SCHPADRAFT_927368</name>
</gene>
<dbReference type="InParanoid" id="A0A0H2RSV0"/>
<dbReference type="InterPro" id="IPR039799">
    <property type="entry name" value="ALR/ERV"/>
</dbReference>
<dbReference type="InterPro" id="IPR017905">
    <property type="entry name" value="ERV/ALR_sulphydryl_oxidase"/>
</dbReference>
<accession>A0A0H2RSV0</accession>
<dbReference type="FunFam" id="1.20.120.310:FF:000002">
    <property type="entry name" value="Sulfhydryl oxidase"/>
    <property type="match status" value="1"/>
</dbReference>
<dbReference type="GO" id="GO:0005739">
    <property type="term" value="C:mitochondrion"/>
    <property type="evidence" value="ECO:0007669"/>
    <property type="project" value="TreeGrafter"/>
</dbReference>
<dbReference type="STRING" id="27342.A0A0H2RSV0"/>
<dbReference type="Gene3D" id="1.20.120.310">
    <property type="entry name" value="ERV/ALR sulfhydryl oxidase domain"/>
    <property type="match status" value="1"/>
</dbReference>
<dbReference type="SUPFAM" id="SSF69000">
    <property type="entry name" value="FAD-dependent thiol oxidase"/>
    <property type="match status" value="1"/>
</dbReference>
<dbReference type="Pfam" id="PF04777">
    <property type="entry name" value="Evr1_Alr"/>
    <property type="match status" value="1"/>
</dbReference>
<keyword evidence="2 6" id="KW-0285">Flavoprotein</keyword>
<keyword evidence="6" id="KW-0472">Membrane</keyword>
<keyword evidence="3 6" id="KW-0274">FAD</keyword>
<evidence type="ECO:0000256" key="4">
    <source>
        <dbReference type="ARBA" id="ARBA00023002"/>
    </source>
</evidence>
<sequence>MPPKFVRAFIGIIIVLVILTSLFVFHEPTRTYLDPSTGNVYDDESVHKTVDNKPPIRDFGGGVIMPKLGNETAKRALGQAAWKLMHTMTLRYPENPTSDEREALKAYFHLQARLYPCGECAAEFQQLLVKLPPQLRKTSSRRSAALWLCHVHNEVNKRLEKPIFDCAHLDSTYDCGCGDEPILDSRESDTGLDGVLPIKGGR</sequence>
<evidence type="ECO:0000256" key="6">
    <source>
        <dbReference type="RuleBase" id="RU371123"/>
    </source>
</evidence>
<evidence type="ECO:0000256" key="2">
    <source>
        <dbReference type="ARBA" id="ARBA00022630"/>
    </source>
</evidence>
<dbReference type="PROSITE" id="PS51324">
    <property type="entry name" value="ERV_ALR"/>
    <property type="match status" value="1"/>
</dbReference>
<name>A0A0H2RSV0_9AGAM</name>
<evidence type="ECO:0000259" key="7">
    <source>
        <dbReference type="PROSITE" id="PS51324"/>
    </source>
</evidence>
<evidence type="ECO:0000256" key="3">
    <source>
        <dbReference type="ARBA" id="ARBA00022827"/>
    </source>
</evidence>
<dbReference type="InterPro" id="IPR036774">
    <property type="entry name" value="ERV/ALR_sulphydryl_oxid_sf"/>
</dbReference>
<dbReference type="GO" id="GO:0016971">
    <property type="term" value="F:flavin-dependent sulfhydryl oxidase activity"/>
    <property type="evidence" value="ECO:0007669"/>
    <property type="project" value="InterPro"/>
</dbReference>
<dbReference type="PANTHER" id="PTHR12645">
    <property type="entry name" value="ALR/ERV"/>
    <property type="match status" value="1"/>
</dbReference>
<feature type="domain" description="ERV/ALR sulfhydryl oxidase" evidence="7">
    <location>
        <begin position="70"/>
        <end position="173"/>
    </location>
</feature>
<keyword evidence="6" id="KW-0812">Transmembrane</keyword>
<proteinExistence type="predicted"/>
<keyword evidence="9" id="KW-1185">Reference proteome</keyword>
<dbReference type="PANTHER" id="PTHR12645:SF1">
    <property type="entry name" value="FAD-LINKED SULFHYDRYL OXIDASE ERV2"/>
    <property type="match status" value="1"/>
</dbReference>
<keyword evidence="6" id="KW-1133">Transmembrane helix</keyword>
<dbReference type="EC" id="1.8.3.2" evidence="6"/>
<evidence type="ECO:0000256" key="5">
    <source>
        <dbReference type="ARBA" id="ARBA00023157"/>
    </source>
</evidence>
<dbReference type="OrthoDB" id="59470at2759"/>
<dbReference type="Proteomes" id="UP000053477">
    <property type="component" value="Unassembled WGS sequence"/>
</dbReference>
<organism evidence="8 9">
    <name type="scientific">Schizopora paradoxa</name>
    <dbReference type="NCBI Taxonomy" id="27342"/>
    <lineage>
        <taxon>Eukaryota</taxon>
        <taxon>Fungi</taxon>
        <taxon>Dikarya</taxon>
        <taxon>Basidiomycota</taxon>
        <taxon>Agaricomycotina</taxon>
        <taxon>Agaricomycetes</taxon>
        <taxon>Hymenochaetales</taxon>
        <taxon>Schizoporaceae</taxon>
        <taxon>Schizopora</taxon>
    </lineage>
</organism>